<keyword evidence="3" id="KW-0547">Nucleotide-binding</keyword>
<dbReference type="Pfam" id="PF01171">
    <property type="entry name" value="ATP_bind_3"/>
    <property type="match status" value="1"/>
</dbReference>
<dbReference type="Gene3D" id="3.40.50.620">
    <property type="entry name" value="HUPs"/>
    <property type="match status" value="1"/>
</dbReference>
<dbReference type="HAMAP" id="MF_01161">
    <property type="entry name" value="tRNA_Ile_lys_synt"/>
    <property type="match status" value="1"/>
</dbReference>
<dbReference type="InterPro" id="IPR014729">
    <property type="entry name" value="Rossmann-like_a/b/a_fold"/>
</dbReference>
<dbReference type="eggNOG" id="COG0037">
    <property type="taxonomic scope" value="Bacteria"/>
</dbReference>
<dbReference type="InterPro" id="IPR012795">
    <property type="entry name" value="tRNA_Ile_lys_synt_N"/>
</dbReference>
<organism evidence="8 9">
    <name type="scientific">Pirellula staleyi (strain ATCC 27377 / DSM 6068 / ICPB 4128)</name>
    <name type="common">Pirella staleyi</name>
    <dbReference type="NCBI Taxonomy" id="530564"/>
    <lineage>
        <taxon>Bacteria</taxon>
        <taxon>Pseudomonadati</taxon>
        <taxon>Planctomycetota</taxon>
        <taxon>Planctomycetia</taxon>
        <taxon>Pirellulales</taxon>
        <taxon>Pirellulaceae</taxon>
        <taxon>Pirellula</taxon>
    </lineage>
</organism>
<dbReference type="CDD" id="cd01992">
    <property type="entry name" value="TilS_N"/>
    <property type="match status" value="1"/>
</dbReference>
<dbReference type="GO" id="GO:0006400">
    <property type="term" value="P:tRNA modification"/>
    <property type="evidence" value="ECO:0007669"/>
    <property type="project" value="UniProtKB-UniRule"/>
</dbReference>
<dbReference type="STRING" id="530564.Psta_3979"/>
<evidence type="ECO:0000256" key="5">
    <source>
        <dbReference type="ARBA" id="ARBA00048539"/>
    </source>
</evidence>
<evidence type="ECO:0000256" key="1">
    <source>
        <dbReference type="ARBA" id="ARBA00022598"/>
    </source>
</evidence>
<dbReference type="PANTHER" id="PTHR43033">
    <property type="entry name" value="TRNA(ILE)-LYSIDINE SYNTHASE-RELATED"/>
    <property type="match status" value="1"/>
</dbReference>
<dbReference type="GO" id="GO:0032267">
    <property type="term" value="F:tRNA(Ile)-lysidine synthase activity"/>
    <property type="evidence" value="ECO:0007669"/>
    <property type="project" value="UniProtKB-EC"/>
</dbReference>
<keyword evidence="2 6" id="KW-0819">tRNA processing</keyword>
<accession>D2R222</accession>
<dbReference type="GO" id="GO:0005524">
    <property type="term" value="F:ATP binding"/>
    <property type="evidence" value="ECO:0007669"/>
    <property type="project" value="UniProtKB-KW"/>
</dbReference>
<dbReference type="NCBIfam" id="TIGR02432">
    <property type="entry name" value="lysidine_TilS_N"/>
    <property type="match status" value="1"/>
</dbReference>
<dbReference type="GO" id="GO:0005737">
    <property type="term" value="C:cytoplasm"/>
    <property type="evidence" value="ECO:0007669"/>
    <property type="project" value="UniProtKB-SubCell"/>
</dbReference>
<keyword evidence="6" id="KW-0963">Cytoplasm</keyword>
<keyword evidence="4" id="KW-0067">ATP-binding</keyword>
<protein>
    <recommendedName>
        <fullName evidence="6">tRNA(Ile)-lysidine synthase</fullName>
        <ecNumber evidence="6">6.3.4.19</ecNumber>
    </recommendedName>
    <alternativeName>
        <fullName evidence="6">tRNA(Ile)-2-lysyl-cytidine synthase</fullName>
    </alternativeName>
    <alternativeName>
        <fullName evidence="6">tRNA(Ile)-lysidine synthetase</fullName>
    </alternativeName>
</protein>
<dbReference type="KEGG" id="psl:Psta_3979"/>
<dbReference type="InterPro" id="IPR012094">
    <property type="entry name" value="tRNA_Ile_lys_synt"/>
</dbReference>
<dbReference type="AlphaFoldDB" id="D2R222"/>
<feature type="domain" description="tRNA(Ile)-lysidine/2-thiocytidine synthase N-terminal" evidence="7">
    <location>
        <begin position="20"/>
        <end position="179"/>
    </location>
</feature>
<evidence type="ECO:0000256" key="3">
    <source>
        <dbReference type="ARBA" id="ARBA00022741"/>
    </source>
</evidence>
<evidence type="ECO:0000256" key="2">
    <source>
        <dbReference type="ARBA" id="ARBA00022694"/>
    </source>
</evidence>
<dbReference type="EMBL" id="CP001848">
    <property type="protein sequence ID" value="ADB18633.1"/>
    <property type="molecule type" value="Genomic_DNA"/>
</dbReference>
<comment type="caution">
    <text evidence="6">Lacks conserved residue(s) required for the propagation of feature annotation.</text>
</comment>
<keyword evidence="9" id="KW-1185">Reference proteome</keyword>
<comment type="function">
    <text evidence="6">Ligates lysine onto the cytidine present at position 34 of the AUA codon-specific tRNA(Ile) that contains the anticodon CAU, in an ATP-dependent manner. Cytidine is converted to lysidine, thus changing the amino acid specificity of the tRNA from methionine to isoleucine.</text>
</comment>
<dbReference type="SUPFAM" id="SSF52402">
    <property type="entry name" value="Adenine nucleotide alpha hydrolases-like"/>
    <property type="match status" value="1"/>
</dbReference>
<evidence type="ECO:0000313" key="9">
    <source>
        <dbReference type="Proteomes" id="UP000001887"/>
    </source>
</evidence>
<dbReference type="EC" id="6.3.4.19" evidence="6"/>
<gene>
    <name evidence="6" type="primary">tilS</name>
    <name evidence="8" type="ordered locus">Psta_3979</name>
</gene>
<proteinExistence type="inferred from homology"/>
<name>D2R222_PIRSD</name>
<reference evidence="8 9" key="1">
    <citation type="journal article" date="2009" name="Stand. Genomic Sci.">
        <title>Complete genome sequence of Pirellula staleyi type strain (ATCC 27377).</title>
        <authorList>
            <person name="Clum A."/>
            <person name="Tindall B.J."/>
            <person name="Sikorski J."/>
            <person name="Ivanova N."/>
            <person name="Mavrommatis K."/>
            <person name="Lucas S."/>
            <person name="Glavina del Rio T."/>
            <person name="Nolan M."/>
            <person name="Chen F."/>
            <person name="Tice H."/>
            <person name="Pitluck S."/>
            <person name="Cheng J.F."/>
            <person name="Chertkov O."/>
            <person name="Brettin T."/>
            <person name="Han C."/>
            <person name="Detter J.C."/>
            <person name="Kuske C."/>
            <person name="Bruce D."/>
            <person name="Goodwin L."/>
            <person name="Ovchinikova G."/>
            <person name="Pati A."/>
            <person name="Mikhailova N."/>
            <person name="Chen A."/>
            <person name="Palaniappan K."/>
            <person name="Land M."/>
            <person name="Hauser L."/>
            <person name="Chang Y.J."/>
            <person name="Jeffries C.D."/>
            <person name="Chain P."/>
            <person name="Rohde M."/>
            <person name="Goker M."/>
            <person name="Bristow J."/>
            <person name="Eisen J.A."/>
            <person name="Markowitz V."/>
            <person name="Hugenholtz P."/>
            <person name="Kyrpides N.C."/>
            <person name="Klenk H.P."/>
            <person name="Lapidus A."/>
        </authorList>
    </citation>
    <scope>NUCLEOTIDE SEQUENCE [LARGE SCALE GENOMIC DNA]</scope>
    <source>
        <strain evidence="9">ATCC 27377 / DSM 6068 / ICPB 4128</strain>
    </source>
</reference>
<dbReference type="InterPro" id="IPR011063">
    <property type="entry name" value="TilS/TtcA_N"/>
</dbReference>
<comment type="catalytic activity">
    <reaction evidence="5 6">
        <text>cytidine(34) in tRNA(Ile2) + L-lysine + ATP = lysidine(34) in tRNA(Ile2) + AMP + diphosphate + H(+)</text>
        <dbReference type="Rhea" id="RHEA:43744"/>
        <dbReference type="Rhea" id="RHEA-COMP:10625"/>
        <dbReference type="Rhea" id="RHEA-COMP:10670"/>
        <dbReference type="ChEBI" id="CHEBI:15378"/>
        <dbReference type="ChEBI" id="CHEBI:30616"/>
        <dbReference type="ChEBI" id="CHEBI:32551"/>
        <dbReference type="ChEBI" id="CHEBI:33019"/>
        <dbReference type="ChEBI" id="CHEBI:82748"/>
        <dbReference type="ChEBI" id="CHEBI:83665"/>
        <dbReference type="ChEBI" id="CHEBI:456215"/>
        <dbReference type="EC" id="6.3.4.19"/>
    </reaction>
</comment>
<dbReference type="Proteomes" id="UP000001887">
    <property type="component" value="Chromosome"/>
</dbReference>
<dbReference type="HOGENOM" id="CLU_018869_2_1_0"/>
<evidence type="ECO:0000313" key="8">
    <source>
        <dbReference type="EMBL" id="ADB18633.1"/>
    </source>
</evidence>
<comment type="subcellular location">
    <subcellularLocation>
        <location evidence="6">Cytoplasm</location>
    </subcellularLocation>
</comment>
<evidence type="ECO:0000259" key="7">
    <source>
        <dbReference type="Pfam" id="PF01171"/>
    </source>
</evidence>
<evidence type="ECO:0000256" key="6">
    <source>
        <dbReference type="HAMAP-Rule" id="MF_01161"/>
    </source>
</evidence>
<comment type="similarity">
    <text evidence="6">Belongs to the tRNA(Ile)-lysidine synthase family.</text>
</comment>
<dbReference type="PANTHER" id="PTHR43033:SF1">
    <property type="entry name" value="TRNA(ILE)-LYSIDINE SYNTHASE-RELATED"/>
    <property type="match status" value="1"/>
</dbReference>
<sequence>MALLRGMAELAARCEPGTSRAEPRIVVLHFNHQLRGEAADADEAFVVELARGMQRECCTGRPLQPIVATGGGMEAAAREARYHFFTQAAEARGCRYVITGHTENDQLETVLFRMLRGTGIAGIAGMPRARTLSPAVTLLRPMLSITRSEVLEYLASLDQPYCDDATNDEDTFTRNRIRNLVLPMLEHEMPGCSEALLRLSSQAAQAQQIVDRLVLAQFDSLVESRENRVLVSRPNETIEPYLVAEILVHVWKQQNWPRKDLTQKHLEQLVGLLLSREAVTTAAWMFPPRIQATRTATGLALRMLEK</sequence>
<evidence type="ECO:0000256" key="4">
    <source>
        <dbReference type="ARBA" id="ARBA00022840"/>
    </source>
</evidence>
<keyword evidence="1 6" id="KW-0436">Ligase</keyword>